<feature type="signal peptide" evidence="1">
    <location>
        <begin position="1"/>
        <end position="26"/>
    </location>
</feature>
<sequence length="259" mass="28560">MKLSVKIAGVLTVAAAAMTAKMYATAKGNHLKTHTFPLSKMKGKPPLTIFFISDIHKRLIDQDLLEKARSHAPHLVIIGGDLAEGGVPSARIEENIKRLVHFGVPIVFVWGNNDYEVRQHKLYSIFKAHGVITLRNESVPFSYNGHTIAIAGVDDIRMEMDHYEEAIKELDESQLNILVCHNPEIHEQINEDDGIDVILSGHTHGGQIRFGKFGPYELGKTGIVKNAAYLISNGYGTTKVPLRLGAEPETHIVTLCGPE</sequence>
<dbReference type="Gene3D" id="3.60.21.10">
    <property type="match status" value="1"/>
</dbReference>
<evidence type="ECO:0000313" key="4">
    <source>
        <dbReference type="Proteomes" id="UP000665181"/>
    </source>
</evidence>
<evidence type="ECO:0000259" key="2">
    <source>
        <dbReference type="Pfam" id="PF00149"/>
    </source>
</evidence>
<dbReference type="InterPro" id="IPR029052">
    <property type="entry name" value="Metallo-depent_PP-like"/>
</dbReference>
<dbReference type="Pfam" id="PF00149">
    <property type="entry name" value="Metallophos"/>
    <property type="match status" value="1"/>
</dbReference>
<gene>
    <name evidence="3" type="ORF">J5227_08690</name>
</gene>
<dbReference type="RefSeq" id="WP_003230532.1">
    <property type="nucleotide sequence ID" value="NZ_AP024621.1"/>
</dbReference>
<dbReference type="SMR" id="A0A063XDV7"/>
<dbReference type="AlphaFoldDB" id="A0A063XDV7"/>
<proteinExistence type="predicted"/>
<dbReference type="Proteomes" id="UP000665181">
    <property type="component" value="Unassembled WGS sequence"/>
</dbReference>
<dbReference type="GO" id="GO:0016020">
    <property type="term" value="C:membrane"/>
    <property type="evidence" value="ECO:0007669"/>
    <property type="project" value="GOC"/>
</dbReference>
<comment type="caution">
    <text evidence="3">The sequence shown here is derived from an EMBL/GenBank/DDBJ whole genome shotgun (WGS) entry which is preliminary data.</text>
</comment>
<dbReference type="GO" id="GO:0009245">
    <property type="term" value="P:lipid A biosynthetic process"/>
    <property type="evidence" value="ECO:0007669"/>
    <property type="project" value="TreeGrafter"/>
</dbReference>
<accession>A0A063XDV7</accession>
<feature type="chain" id="PRO_5044363733" evidence="1">
    <location>
        <begin position="27"/>
        <end position="259"/>
    </location>
</feature>
<dbReference type="CDD" id="cd07385">
    <property type="entry name" value="MPP_YkuE_C"/>
    <property type="match status" value="1"/>
</dbReference>
<dbReference type="EMBL" id="JAGFPW010000006">
    <property type="protein sequence ID" value="MBO3794387.1"/>
    <property type="molecule type" value="Genomic_DNA"/>
</dbReference>
<dbReference type="GO" id="GO:0008758">
    <property type="term" value="F:UDP-2,3-diacylglucosamine hydrolase activity"/>
    <property type="evidence" value="ECO:0007669"/>
    <property type="project" value="TreeGrafter"/>
</dbReference>
<dbReference type="InterPro" id="IPR051158">
    <property type="entry name" value="Metallophosphoesterase_sf"/>
</dbReference>
<feature type="domain" description="Calcineurin-like phosphoesterase" evidence="2">
    <location>
        <begin position="48"/>
        <end position="205"/>
    </location>
</feature>
<name>A0A063XDV7_BACIU</name>
<dbReference type="InterPro" id="IPR004843">
    <property type="entry name" value="Calcineurin-like_PHP"/>
</dbReference>
<evidence type="ECO:0000256" key="1">
    <source>
        <dbReference type="SAM" id="SignalP"/>
    </source>
</evidence>
<dbReference type="SUPFAM" id="SSF56300">
    <property type="entry name" value="Metallo-dependent phosphatases"/>
    <property type="match status" value="1"/>
</dbReference>
<protein>
    <submittedName>
        <fullName evidence="3">Metallophosphoesterase</fullName>
    </submittedName>
</protein>
<keyword evidence="1" id="KW-0732">Signal</keyword>
<organism evidence="3 4">
    <name type="scientific">Bacillus subtilis</name>
    <dbReference type="NCBI Taxonomy" id="1423"/>
    <lineage>
        <taxon>Bacteria</taxon>
        <taxon>Bacillati</taxon>
        <taxon>Bacillota</taxon>
        <taxon>Bacilli</taxon>
        <taxon>Bacillales</taxon>
        <taxon>Bacillaceae</taxon>
        <taxon>Bacillus</taxon>
    </lineage>
</organism>
<dbReference type="PANTHER" id="PTHR31302">
    <property type="entry name" value="TRANSMEMBRANE PROTEIN WITH METALLOPHOSPHOESTERASE DOMAIN-RELATED"/>
    <property type="match status" value="1"/>
</dbReference>
<reference evidence="3" key="1">
    <citation type="submission" date="2021-03" db="EMBL/GenBank/DDBJ databases">
        <title>Isolation of Bacillus subtilis from fermented food sample.</title>
        <authorList>
            <person name="Lakshmanan V."/>
            <person name="Athira K."/>
            <person name="Rajagopal K."/>
        </authorList>
    </citation>
    <scope>NUCLEOTIDE SEQUENCE</scope>
    <source>
        <strain evidence="3">S1</strain>
    </source>
</reference>
<evidence type="ECO:0000313" key="3">
    <source>
        <dbReference type="EMBL" id="MBO3794387.1"/>
    </source>
</evidence>
<dbReference type="PANTHER" id="PTHR31302:SF32">
    <property type="entry name" value="PHOSPHOESTERASE"/>
    <property type="match status" value="1"/>
</dbReference>